<gene>
    <name evidence="1" type="ORF">OJF2_52980</name>
</gene>
<evidence type="ECO:0000313" key="1">
    <source>
        <dbReference type="EMBL" id="QEH36713.1"/>
    </source>
</evidence>
<accession>A0A5B9W822</accession>
<dbReference type="PANTHER" id="PTHR39189:SF1">
    <property type="entry name" value="UPF0173 METAL-DEPENDENT HYDROLASE YTKL"/>
    <property type="match status" value="1"/>
</dbReference>
<dbReference type="EMBL" id="CP042997">
    <property type="protein sequence ID" value="QEH36713.1"/>
    <property type="molecule type" value="Genomic_DNA"/>
</dbReference>
<evidence type="ECO:0000313" key="2">
    <source>
        <dbReference type="Proteomes" id="UP000324233"/>
    </source>
</evidence>
<dbReference type="Gene3D" id="3.60.15.10">
    <property type="entry name" value="Ribonuclease Z/Hydroxyacylglutathione hydrolase-like"/>
    <property type="match status" value="1"/>
</dbReference>
<dbReference type="OrthoDB" id="268753at2"/>
<dbReference type="PANTHER" id="PTHR39189">
    <property type="entry name" value="UPF0173 METAL-DEPENDENT HYDROLASE YTKL"/>
    <property type="match status" value="1"/>
</dbReference>
<protein>
    <submittedName>
        <fullName evidence="1">Metal-dependent hydrolase</fullName>
    </submittedName>
</protein>
<reference evidence="1 2" key="1">
    <citation type="submission" date="2019-08" db="EMBL/GenBank/DDBJ databases">
        <title>Deep-cultivation of Planctomycetes and their phenomic and genomic characterization uncovers novel biology.</title>
        <authorList>
            <person name="Wiegand S."/>
            <person name="Jogler M."/>
            <person name="Boedeker C."/>
            <person name="Pinto D."/>
            <person name="Vollmers J."/>
            <person name="Rivas-Marin E."/>
            <person name="Kohn T."/>
            <person name="Peeters S.H."/>
            <person name="Heuer A."/>
            <person name="Rast P."/>
            <person name="Oberbeckmann S."/>
            <person name="Bunk B."/>
            <person name="Jeske O."/>
            <person name="Meyerdierks A."/>
            <person name="Storesund J.E."/>
            <person name="Kallscheuer N."/>
            <person name="Luecker S."/>
            <person name="Lage O.M."/>
            <person name="Pohl T."/>
            <person name="Merkel B.J."/>
            <person name="Hornburger P."/>
            <person name="Mueller R.-W."/>
            <person name="Bruemmer F."/>
            <person name="Labrenz M."/>
            <person name="Spormann A.M."/>
            <person name="Op den Camp H."/>
            <person name="Overmann J."/>
            <person name="Amann R."/>
            <person name="Jetten M.S.M."/>
            <person name="Mascher T."/>
            <person name="Medema M.H."/>
            <person name="Devos D.P."/>
            <person name="Kaster A.-K."/>
            <person name="Ovreas L."/>
            <person name="Rohde M."/>
            <person name="Galperin M.Y."/>
            <person name="Jogler C."/>
        </authorList>
    </citation>
    <scope>NUCLEOTIDE SEQUENCE [LARGE SCALE GENOMIC DNA]</scope>
    <source>
        <strain evidence="1 2">OJF2</strain>
    </source>
</reference>
<dbReference type="InterPro" id="IPR036866">
    <property type="entry name" value="RibonucZ/Hydroxyglut_hydro"/>
</dbReference>
<dbReference type="Pfam" id="PF13483">
    <property type="entry name" value="Lactamase_B_3"/>
    <property type="match status" value="1"/>
</dbReference>
<organism evidence="1 2">
    <name type="scientific">Aquisphaera giovannonii</name>
    <dbReference type="NCBI Taxonomy" id="406548"/>
    <lineage>
        <taxon>Bacteria</taxon>
        <taxon>Pseudomonadati</taxon>
        <taxon>Planctomycetota</taxon>
        <taxon>Planctomycetia</taxon>
        <taxon>Isosphaerales</taxon>
        <taxon>Isosphaeraceae</taxon>
        <taxon>Aquisphaera</taxon>
    </lineage>
</organism>
<dbReference type="Proteomes" id="UP000324233">
    <property type="component" value="Chromosome"/>
</dbReference>
<sequence>MRITWYGHAAFLIETDGLRIILDPYRSPDSGGYLPIDEPADYVIVSHENDRYHSHLGQITPPFEVVRALEIPPEGVNLRGVRVQAVHVFEDARRLPEDEVAIIHFHAGGLHVVFLGDLGHPLSEEELAPLRGADVVLAAAGGPPTIDFPEIPPLLDAIGPKLVLPMHYKTPKIDLNVQPVERFLEVLPDDPVIRTGTTSYEVTPASLPHRRTIVVLDHLR</sequence>
<keyword evidence="1" id="KW-0378">Hydrolase</keyword>
<name>A0A5B9W822_9BACT</name>
<dbReference type="RefSeq" id="WP_148596373.1">
    <property type="nucleotide sequence ID" value="NZ_CP042997.1"/>
</dbReference>
<keyword evidence="2" id="KW-1185">Reference proteome</keyword>
<dbReference type="AlphaFoldDB" id="A0A5B9W822"/>
<dbReference type="GO" id="GO:0016787">
    <property type="term" value="F:hydrolase activity"/>
    <property type="evidence" value="ECO:0007669"/>
    <property type="project" value="UniProtKB-KW"/>
</dbReference>
<proteinExistence type="predicted"/>
<dbReference type="KEGG" id="agv:OJF2_52980"/>
<dbReference type="SUPFAM" id="SSF56281">
    <property type="entry name" value="Metallo-hydrolase/oxidoreductase"/>
    <property type="match status" value="1"/>
</dbReference>